<dbReference type="EMBL" id="PSQE01000003">
    <property type="protein sequence ID" value="RHN66075.1"/>
    <property type="molecule type" value="Genomic_DNA"/>
</dbReference>
<evidence type="ECO:0000313" key="2">
    <source>
        <dbReference type="EMBL" id="RHN66075.1"/>
    </source>
</evidence>
<accession>A0A0C3VCZ7</accession>
<dbReference type="EMBL" id="CM001219">
    <property type="protein sequence ID" value="AES69241.2"/>
    <property type="molecule type" value="Genomic_DNA"/>
</dbReference>
<dbReference type="Proteomes" id="UP000002051">
    <property type="component" value="Chromosome 3"/>
</dbReference>
<dbReference type="ExpressionAtlas" id="G7IZA5">
    <property type="expression patterns" value="differential"/>
</dbReference>
<evidence type="ECO:0000313" key="1">
    <source>
        <dbReference type="EMBL" id="AES69241.2"/>
    </source>
</evidence>
<evidence type="ECO:0000313" key="3">
    <source>
        <dbReference type="EnsemblPlants" id="AES69241"/>
    </source>
</evidence>
<evidence type="ECO:0000313" key="4">
    <source>
        <dbReference type="Proteomes" id="UP000002051"/>
    </source>
</evidence>
<dbReference type="HOGENOM" id="CLU_1572977_0_0_1"/>
<name>G7IZA5_MEDTR</name>
<dbReference type="OrthoDB" id="1426067at2759"/>
<reference evidence="1 4" key="2">
    <citation type="journal article" date="2014" name="BMC Genomics">
        <title>An improved genome release (version Mt4.0) for the model legume Medicago truncatula.</title>
        <authorList>
            <person name="Tang H."/>
            <person name="Krishnakumar V."/>
            <person name="Bidwell S."/>
            <person name="Rosen B."/>
            <person name="Chan A."/>
            <person name="Zhou S."/>
            <person name="Gentzbittel L."/>
            <person name="Childs K.L."/>
            <person name="Yandell M."/>
            <person name="Gundlach H."/>
            <person name="Mayer K.F."/>
            <person name="Schwartz D.C."/>
            <person name="Town C.D."/>
        </authorList>
    </citation>
    <scope>GENOME REANNOTATION</scope>
    <source>
        <strain evidence="3 4">cv. Jemalong A17</strain>
    </source>
</reference>
<dbReference type="Gramene" id="rna13987">
    <property type="protein sequence ID" value="RHN66075.1"/>
    <property type="gene ID" value="gene13987"/>
</dbReference>
<gene>
    <name evidence="3" type="primary">11445772</name>
    <name evidence="1" type="ordered locus">MTR_3g025830</name>
    <name evidence="2" type="ORF">MtrunA17_Chr3g0086821</name>
</gene>
<dbReference type="PaxDb" id="3880-AES69241"/>
<sequence length="170" mass="19391">MSSSSNPTNPFPFPSSQSNFNIPSKNYAHTMTIGTPEISQNSFEEKEATIELHVQGLYKLYIQPFQGLPPLSMEKGFIVSPKFIYKLKFPLFYLRKNPNFFSFCVSQKLAKLPISPSLVAYIEPHIVQNAIEVGNRSQDMEFKIVFDVKVVEIDFADIVECDGYRRRGLV</sequence>
<dbReference type="KEGG" id="mtr:11445772"/>
<protein>
    <submittedName>
        <fullName evidence="1 3">Uncharacterized protein</fullName>
    </submittedName>
</protein>
<accession>G7IZA5</accession>
<proteinExistence type="predicted"/>
<organism evidence="1 4">
    <name type="scientific">Medicago truncatula</name>
    <name type="common">Barrel medic</name>
    <name type="synonym">Medicago tribuloides</name>
    <dbReference type="NCBI Taxonomy" id="3880"/>
    <lineage>
        <taxon>Eukaryota</taxon>
        <taxon>Viridiplantae</taxon>
        <taxon>Streptophyta</taxon>
        <taxon>Embryophyta</taxon>
        <taxon>Tracheophyta</taxon>
        <taxon>Spermatophyta</taxon>
        <taxon>Magnoliopsida</taxon>
        <taxon>eudicotyledons</taxon>
        <taxon>Gunneridae</taxon>
        <taxon>Pentapetalae</taxon>
        <taxon>rosids</taxon>
        <taxon>fabids</taxon>
        <taxon>Fabales</taxon>
        <taxon>Fabaceae</taxon>
        <taxon>Papilionoideae</taxon>
        <taxon>50 kb inversion clade</taxon>
        <taxon>NPAAA clade</taxon>
        <taxon>Hologalegina</taxon>
        <taxon>IRL clade</taxon>
        <taxon>Trifolieae</taxon>
        <taxon>Medicago</taxon>
    </lineage>
</organism>
<dbReference type="Proteomes" id="UP000265566">
    <property type="component" value="Chromosome 3"/>
</dbReference>
<dbReference type="EnsemblPlants" id="AES69241">
    <property type="protein sequence ID" value="AES69241"/>
    <property type="gene ID" value="MTR_3g025830"/>
</dbReference>
<reference evidence="1 4" key="1">
    <citation type="journal article" date="2011" name="Nature">
        <title>The Medicago genome provides insight into the evolution of rhizobial symbioses.</title>
        <authorList>
            <person name="Young N.D."/>
            <person name="Debelle F."/>
            <person name="Oldroyd G.E."/>
            <person name="Geurts R."/>
            <person name="Cannon S.B."/>
            <person name="Udvardi M.K."/>
            <person name="Benedito V.A."/>
            <person name="Mayer K.F."/>
            <person name="Gouzy J."/>
            <person name="Schoof H."/>
            <person name="Van de Peer Y."/>
            <person name="Proost S."/>
            <person name="Cook D.R."/>
            <person name="Meyers B.C."/>
            <person name="Spannagl M."/>
            <person name="Cheung F."/>
            <person name="De Mita S."/>
            <person name="Krishnakumar V."/>
            <person name="Gundlach H."/>
            <person name="Zhou S."/>
            <person name="Mudge J."/>
            <person name="Bharti A.K."/>
            <person name="Murray J.D."/>
            <person name="Naoumkina M.A."/>
            <person name="Rosen B."/>
            <person name="Silverstein K.A."/>
            <person name="Tang H."/>
            <person name="Rombauts S."/>
            <person name="Zhao P.X."/>
            <person name="Zhou P."/>
            <person name="Barbe V."/>
            <person name="Bardou P."/>
            <person name="Bechner M."/>
            <person name="Bellec A."/>
            <person name="Berger A."/>
            <person name="Berges H."/>
            <person name="Bidwell S."/>
            <person name="Bisseling T."/>
            <person name="Choisne N."/>
            <person name="Couloux A."/>
            <person name="Denny R."/>
            <person name="Deshpande S."/>
            <person name="Dai X."/>
            <person name="Doyle J.J."/>
            <person name="Dudez A.M."/>
            <person name="Farmer A.D."/>
            <person name="Fouteau S."/>
            <person name="Franken C."/>
            <person name="Gibelin C."/>
            <person name="Gish J."/>
            <person name="Goldstein S."/>
            <person name="Gonzalez A.J."/>
            <person name="Green P.J."/>
            <person name="Hallab A."/>
            <person name="Hartog M."/>
            <person name="Hua A."/>
            <person name="Humphray S.J."/>
            <person name="Jeong D.H."/>
            <person name="Jing Y."/>
            <person name="Jocker A."/>
            <person name="Kenton S.M."/>
            <person name="Kim D.J."/>
            <person name="Klee K."/>
            <person name="Lai H."/>
            <person name="Lang C."/>
            <person name="Lin S."/>
            <person name="Macmil S.L."/>
            <person name="Magdelenat G."/>
            <person name="Matthews L."/>
            <person name="McCorrison J."/>
            <person name="Monaghan E.L."/>
            <person name="Mun J.H."/>
            <person name="Najar F.Z."/>
            <person name="Nicholson C."/>
            <person name="Noirot C."/>
            <person name="O'Bleness M."/>
            <person name="Paule C.R."/>
            <person name="Poulain J."/>
            <person name="Prion F."/>
            <person name="Qin B."/>
            <person name="Qu C."/>
            <person name="Retzel E.F."/>
            <person name="Riddle C."/>
            <person name="Sallet E."/>
            <person name="Samain S."/>
            <person name="Samson N."/>
            <person name="Sanders I."/>
            <person name="Saurat O."/>
            <person name="Scarpelli C."/>
            <person name="Schiex T."/>
            <person name="Segurens B."/>
            <person name="Severin A.J."/>
            <person name="Sherrier D.J."/>
            <person name="Shi R."/>
            <person name="Sims S."/>
            <person name="Singer S.R."/>
            <person name="Sinharoy S."/>
            <person name="Sterck L."/>
            <person name="Viollet A."/>
            <person name="Wang B.B."/>
            <person name="Wang K."/>
            <person name="Wang M."/>
            <person name="Wang X."/>
            <person name="Warfsmann J."/>
            <person name="Weissenbach J."/>
            <person name="White D.D."/>
            <person name="White J.D."/>
            <person name="Wiley G.B."/>
            <person name="Wincker P."/>
            <person name="Xing Y."/>
            <person name="Yang L."/>
            <person name="Yao Z."/>
            <person name="Ying F."/>
            <person name="Zhai J."/>
            <person name="Zhou L."/>
            <person name="Zuber A."/>
            <person name="Denarie J."/>
            <person name="Dixon R.A."/>
            <person name="May G.D."/>
            <person name="Schwartz D.C."/>
            <person name="Rogers J."/>
            <person name="Quetier F."/>
            <person name="Town C.D."/>
            <person name="Roe B.A."/>
        </authorList>
    </citation>
    <scope>NUCLEOTIDE SEQUENCE [LARGE SCALE GENOMIC DNA]</scope>
    <source>
        <strain evidence="1">A17</strain>
        <strain evidence="3 4">cv. Jemalong A17</strain>
    </source>
</reference>
<reference evidence="2" key="4">
    <citation type="journal article" date="2018" name="Nat. Plants">
        <title>Whole-genome landscape of Medicago truncatula symbiotic genes.</title>
        <authorList>
            <person name="Pecrix Y."/>
            <person name="Gamas P."/>
            <person name="Carrere S."/>
        </authorList>
    </citation>
    <scope>NUCLEOTIDE SEQUENCE</scope>
    <source>
        <tissue evidence="2">Leaves</tissue>
    </source>
</reference>
<dbReference type="AlphaFoldDB" id="G7IZA5"/>
<reference evidence="3" key="3">
    <citation type="submission" date="2015-04" db="UniProtKB">
        <authorList>
            <consortium name="EnsemblPlants"/>
        </authorList>
    </citation>
    <scope>IDENTIFICATION</scope>
    <source>
        <strain evidence="3">cv. Jemalong A17</strain>
    </source>
</reference>
<keyword evidence="4" id="KW-1185">Reference proteome</keyword>